<reference evidence="5 6" key="1">
    <citation type="submission" date="2018-10" db="EMBL/GenBank/DDBJ databases">
        <title>Fifty Aureobasidium pullulans genomes reveal a recombining polyextremotolerant generalist.</title>
        <authorList>
            <person name="Gostincar C."/>
            <person name="Turk M."/>
            <person name="Zajc J."/>
            <person name="Gunde-Cimerman N."/>
        </authorList>
    </citation>
    <scope>NUCLEOTIDE SEQUENCE [LARGE SCALE GENOMIC DNA]</scope>
    <source>
        <strain evidence="5 6">EXF-11900</strain>
    </source>
</reference>
<dbReference type="Pfam" id="PF11951">
    <property type="entry name" value="Fungal_trans_2"/>
    <property type="match status" value="1"/>
</dbReference>
<dbReference type="PANTHER" id="PTHR37534:SF10">
    <property type="entry name" value="ZN(II)2CYS6 TRANSCRIPTION FACTOR (EUROFUNG)"/>
    <property type="match status" value="1"/>
</dbReference>
<keyword evidence="2" id="KW-0539">Nucleus</keyword>
<proteinExistence type="predicted"/>
<dbReference type="GO" id="GO:0008270">
    <property type="term" value="F:zinc ion binding"/>
    <property type="evidence" value="ECO:0007669"/>
    <property type="project" value="InterPro"/>
</dbReference>
<feature type="compositionally biased region" description="Polar residues" evidence="3">
    <location>
        <begin position="131"/>
        <end position="140"/>
    </location>
</feature>
<feature type="region of interest" description="Disordered" evidence="3">
    <location>
        <begin position="127"/>
        <end position="245"/>
    </location>
</feature>
<evidence type="ECO:0000256" key="1">
    <source>
        <dbReference type="ARBA" id="ARBA00004123"/>
    </source>
</evidence>
<dbReference type="Pfam" id="PF00172">
    <property type="entry name" value="Zn_clus"/>
    <property type="match status" value="1"/>
</dbReference>
<dbReference type="PROSITE" id="PS00463">
    <property type="entry name" value="ZN2_CY6_FUNGAL_1"/>
    <property type="match status" value="1"/>
</dbReference>
<comment type="subcellular location">
    <subcellularLocation>
        <location evidence="1">Nucleus</location>
    </subcellularLocation>
</comment>
<dbReference type="PANTHER" id="PTHR37534">
    <property type="entry name" value="TRANSCRIPTIONAL ACTIVATOR PROTEIN UGA3"/>
    <property type="match status" value="1"/>
</dbReference>
<dbReference type="GO" id="GO:0000981">
    <property type="term" value="F:DNA-binding transcription factor activity, RNA polymerase II-specific"/>
    <property type="evidence" value="ECO:0007669"/>
    <property type="project" value="InterPro"/>
</dbReference>
<evidence type="ECO:0000259" key="4">
    <source>
        <dbReference type="PROSITE" id="PS50048"/>
    </source>
</evidence>
<organism evidence="5 6">
    <name type="scientific">Aureobasidium pullulans</name>
    <name type="common">Black yeast</name>
    <name type="synonym">Pullularia pullulans</name>
    <dbReference type="NCBI Taxonomy" id="5580"/>
    <lineage>
        <taxon>Eukaryota</taxon>
        <taxon>Fungi</taxon>
        <taxon>Dikarya</taxon>
        <taxon>Ascomycota</taxon>
        <taxon>Pezizomycotina</taxon>
        <taxon>Dothideomycetes</taxon>
        <taxon>Dothideomycetidae</taxon>
        <taxon>Dothideales</taxon>
        <taxon>Saccotheciaceae</taxon>
        <taxon>Aureobasidium</taxon>
    </lineage>
</organism>
<dbReference type="InterPro" id="IPR001138">
    <property type="entry name" value="Zn2Cys6_DnaBD"/>
</dbReference>
<dbReference type="GO" id="GO:0045944">
    <property type="term" value="P:positive regulation of transcription by RNA polymerase II"/>
    <property type="evidence" value="ECO:0007669"/>
    <property type="project" value="TreeGrafter"/>
</dbReference>
<comment type="caution">
    <text evidence="5">The sequence shown here is derived from an EMBL/GenBank/DDBJ whole genome shotgun (WGS) entry which is preliminary data.</text>
</comment>
<feature type="region of interest" description="Disordered" evidence="3">
    <location>
        <begin position="56"/>
        <end position="88"/>
    </location>
</feature>
<sequence length="725" mass="82051">MDNHYYPMNPMGAGYYPNGQPIAPPEGMMPEGVMMPDGYVPRLCQLPTISQENLNSYSDIEDPSRGSISQQGGSRGGKRRSVTGADHVKHRRTRSGCFTCRQRRVKCDEAHPTCERCRKGKRECHYPEATTGASSKPSKNYKNKGSAGEASNSSGDEYDVTEADKLPSIPDDEENEEATSSLCSKDDRKLSDASSNSRDQSPLIKSPATTDSSITSARPTTRPQIPRQSSRKSLKSKQPPNSKWAHLPKDVKFYITYHREKLTHQHYAMKYDSGDFLKTTFLEIALGYEPLLYAITAFSAYHHTLMKPDGKLQSFLGYYNKSVSLLRQSLERSPRHTVATLLTILQLATFEEFLGDWVNLMGHQRAAYEILTELFTPQTIMQSETHRKIISWYIRFDLFAGFMHGYGMVLSRDWHVACMEFYVRQARDKPRDLGSVFEEKFARSRLLATDISLLFARGKKEGPSMELITEMGKLNAQLEGYAHDLENAFKDTRTYVKEFPNAPKGDWDDVVNSTDPEFLLAGELFTWNFILIDFWAIHLLFKSQVAQFDPTVGGEEVVATAFKVCKMFEALQYCGEDSTAMILGAQASLGMAAACMPKDQRHTMWCRNKYALIEQCGYIYPAALRQRMTGVWGVDVMRWWLPNDEGYFPILQAVREFIDYRARVPQDNVQSDLRDMKGLFSALQLDDTDSKKGTGSQGGTDSSDPFDFDAQGSMPWESSPEMNWP</sequence>
<evidence type="ECO:0000313" key="6">
    <source>
        <dbReference type="Proteomes" id="UP000304951"/>
    </source>
</evidence>
<feature type="region of interest" description="Disordered" evidence="3">
    <location>
        <begin position="686"/>
        <end position="725"/>
    </location>
</feature>
<dbReference type="PROSITE" id="PS50048">
    <property type="entry name" value="ZN2_CY6_FUNGAL_2"/>
    <property type="match status" value="1"/>
</dbReference>
<dbReference type="InterPro" id="IPR036864">
    <property type="entry name" value="Zn2-C6_fun-type_DNA-bd_sf"/>
</dbReference>
<evidence type="ECO:0000256" key="2">
    <source>
        <dbReference type="ARBA" id="ARBA00023242"/>
    </source>
</evidence>
<dbReference type="EMBL" id="QZAF01000103">
    <property type="protein sequence ID" value="THV73094.1"/>
    <property type="molecule type" value="Genomic_DNA"/>
</dbReference>
<dbReference type="Gene3D" id="4.10.240.10">
    <property type="entry name" value="Zn(2)-C6 fungal-type DNA-binding domain"/>
    <property type="match status" value="1"/>
</dbReference>
<dbReference type="Proteomes" id="UP000304951">
    <property type="component" value="Unassembled WGS sequence"/>
</dbReference>
<evidence type="ECO:0000313" key="5">
    <source>
        <dbReference type="EMBL" id="THV73094.1"/>
    </source>
</evidence>
<feature type="compositionally biased region" description="Polar residues" evidence="3">
    <location>
        <begin position="207"/>
        <end position="223"/>
    </location>
</feature>
<dbReference type="GO" id="GO:0000976">
    <property type="term" value="F:transcription cis-regulatory region binding"/>
    <property type="evidence" value="ECO:0007669"/>
    <property type="project" value="TreeGrafter"/>
</dbReference>
<feature type="domain" description="Zn(2)-C6 fungal-type" evidence="4">
    <location>
        <begin position="96"/>
        <end position="126"/>
    </location>
</feature>
<evidence type="ECO:0000256" key="3">
    <source>
        <dbReference type="SAM" id="MobiDB-lite"/>
    </source>
</evidence>
<dbReference type="AlphaFoldDB" id="A0A4S8SQ51"/>
<protein>
    <recommendedName>
        <fullName evidence="4">Zn(2)-C6 fungal-type domain-containing protein</fullName>
    </recommendedName>
</protein>
<name>A0A4S8SQ51_AURPU</name>
<gene>
    <name evidence="5" type="ORF">D6D28_03521</name>
</gene>
<dbReference type="CDD" id="cd00067">
    <property type="entry name" value="GAL4"/>
    <property type="match status" value="1"/>
</dbReference>
<dbReference type="SMART" id="SM00066">
    <property type="entry name" value="GAL4"/>
    <property type="match status" value="1"/>
</dbReference>
<dbReference type="GO" id="GO:0005634">
    <property type="term" value="C:nucleus"/>
    <property type="evidence" value="ECO:0007669"/>
    <property type="project" value="UniProtKB-SubCell"/>
</dbReference>
<accession>A0A4S8SQ51</accession>
<dbReference type="SUPFAM" id="SSF57701">
    <property type="entry name" value="Zn2/Cys6 DNA-binding domain"/>
    <property type="match status" value="1"/>
</dbReference>
<dbReference type="InterPro" id="IPR021858">
    <property type="entry name" value="Fun_TF"/>
</dbReference>